<keyword evidence="4" id="KW-1185">Reference proteome</keyword>
<dbReference type="GO" id="GO:0008265">
    <property type="term" value="F:molybdenum cofactor sulfurtransferase activity"/>
    <property type="evidence" value="ECO:0007669"/>
    <property type="project" value="TreeGrafter"/>
</dbReference>
<evidence type="ECO:0000313" key="4">
    <source>
        <dbReference type="Proteomes" id="UP000007148"/>
    </source>
</evidence>
<dbReference type="InParanoid" id="G4T9U5"/>
<dbReference type="Gene3D" id="3.40.640.10">
    <property type="entry name" value="Type I PLP-dependent aspartate aminotransferase-like (Major domain)"/>
    <property type="match status" value="1"/>
</dbReference>
<sequence>MLSVLPSSHSHPKRLFRRKSTKTSQKTPKATLKADFSSFVERYPDYAQTTALDRLRDVEFARLDGSKEVYVDYMGGCLWPKSLVTNHADLLKTGLFGNTHSDSPCATRSDHHIAAARAAVLDFFDAPSSDYACIFTANATGALKLVGESFPFGPSSQLVIPADCHNSVNGIRRFAENAGSKVHYLGSTPHGGFDEAEALTILRSPGNSSSTPSLFIVTGQSNITGIRPSLSVLADAKAAGFSTLIDAAALASSVRISLQQTPNADAMVVSFYKMFGYPTGVGALVAKKSFLATLERRWFSGGSVDFVQAPGKLTLHAKDVTARFEEGTLNYSSLSAIAPGLQFLTTYMPYMMLRLPSLHHYLHTALETLVYPGTQTPLVRVHTRLRDMPLSRSITTASKESTESTSKRSGSPLQWAKLASSSRTSSFLGALNRRFSSPLPSPPLSPSSPRSESSLEAVTRGKGTPGQGYVVSCTFYRSTGEVIPLSHVSKLASIAGISLRTGCVCNPGGSAALRGQVIQERMEELSKFDEETVELKQICQLVGGLSSAGVVRLSLGMASNFEDVWRVVQWARTLLDEAERDKRIQDLLK</sequence>
<dbReference type="InterPro" id="IPR015424">
    <property type="entry name" value="PyrdxlP-dep_Trfase"/>
</dbReference>
<dbReference type="HOGENOM" id="CLU_010913_4_0_1"/>
<dbReference type="PANTHER" id="PTHR14237:SF80">
    <property type="entry name" value="MOLYBDENUM COFACTOR SULFURASE"/>
    <property type="match status" value="1"/>
</dbReference>
<evidence type="ECO:0000259" key="2">
    <source>
        <dbReference type="Pfam" id="PF00266"/>
    </source>
</evidence>
<feature type="compositionally biased region" description="Basic residues" evidence="1">
    <location>
        <begin position="10"/>
        <end position="21"/>
    </location>
</feature>
<feature type="region of interest" description="Disordered" evidence="1">
    <location>
        <begin position="1"/>
        <end position="28"/>
    </location>
</feature>
<evidence type="ECO:0000313" key="3">
    <source>
        <dbReference type="EMBL" id="CCA68067.1"/>
    </source>
</evidence>
<evidence type="ECO:0000256" key="1">
    <source>
        <dbReference type="SAM" id="MobiDB-lite"/>
    </source>
</evidence>
<dbReference type="STRING" id="1109443.G4T9U5"/>
<proteinExistence type="predicted"/>
<accession>G4T9U5</accession>
<dbReference type="eggNOG" id="KOG2142">
    <property type="taxonomic scope" value="Eukaryota"/>
</dbReference>
<dbReference type="Proteomes" id="UP000007148">
    <property type="component" value="Unassembled WGS sequence"/>
</dbReference>
<dbReference type="OMA" id="SCAAFEX"/>
<dbReference type="Gene3D" id="3.90.1150.10">
    <property type="entry name" value="Aspartate Aminotransferase, domain 1"/>
    <property type="match status" value="1"/>
</dbReference>
<dbReference type="OrthoDB" id="10264306at2759"/>
<feature type="domain" description="Aminotransferase class V" evidence="2">
    <location>
        <begin position="69"/>
        <end position="369"/>
    </location>
</feature>
<dbReference type="InterPro" id="IPR015422">
    <property type="entry name" value="PyrdxlP-dep_Trfase_small"/>
</dbReference>
<dbReference type="Pfam" id="PF00266">
    <property type="entry name" value="Aminotran_5"/>
    <property type="match status" value="1"/>
</dbReference>
<comment type="caution">
    <text evidence="3">The sequence shown here is derived from an EMBL/GenBank/DDBJ whole genome shotgun (WGS) entry which is preliminary data.</text>
</comment>
<organism evidence="3 4">
    <name type="scientific">Serendipita indica (strain DSM 11827)</name>
    <name type="common">Root endophyte fungus</name>
    <name type="synonym">Piriformospora indica</name>
    <dbReference type="NCBI Taxonomy" id="1109443"/>
    <lineage>
        <taxon>Eukaryota</taxon>
        <taxon>Fungi</taxon>
        <taxon>Dikarya</taxon>
        <taxon>Basidiomycota</taxon>
        <taxon>Agaricomycotina</taxon>
        <taxon>Agaricomycetes</taxon>
        <taxon>Sebacinales</taxon>
        <taxon>Serendipitaceae</taxon>
        <taxon>Serendipita</taxon>
    </lineage>
</organism>
<feature type="region of interest" description="Disordered" evidence="1">
    <location>
        <begin position="390"/>
        <end position="415"/>
    </location>
</feature>
<dbReference type="AlphaFoldDB" id="G4T9U5"/>
<dbReference type="GO" id="GO:0043545">
    <property type="term" value="P:molybdopterin cofactor metabolic process"/>
    <property type="evidence" value="ECO:0007669"/>
    <property type="project" value="TreeGrafter"/>
</dbReference>
<protein>
    <submittedName>
        <fullName evidence="3">Related to molybdenum cofactor sulfurase</fullName>
    </submittedName>
</protein>
<dbReference type="InterPro" id="IPR015421">
    <property type="entry name" value="PyrdxlP-dep_Trfase_major"/>
</dbReference>
<dbReference type="InterPro" id="IPR000192">
    <property type="entry name" value="Aminotrans_V_dom"/>
</dbReference>
<feature type="region of interest" description="Disordered" evidence="1">
    <location>
        <begin position="437"/>
        <end position="463"/>
    </location>
</feature>
<gene>
    <name evidence="3" type="ORF">PIIN_01934</name>
</gene>
<dbReference type="PANTHER" id="PTHR14237">
    <property type="entry name" value="MOLYBDOPTERIN COFACTOR SULFURASE MOSC"/>
    <property type="match status" value="1"/>
</dbReference>
<dbReference type="EMBL" id="CAFZ01000025">
    <property type="protein sequence ID" value="CCA68067.1"/>
    <property type="molecule type" value="Genomic_DNA"/>
</dbReference>
<reference evidence="3 4" key="1">
    <citation type="journal article" date="2011" name="PLoS Pathog.">
        <title>Endophytic Life Strategies Decoded by Genome and Transcriptome Analyses of the Mutualistic Root Symbiont Piriformospora indica.</title>
        <authorList>
            <person name="Zuccaro A."/>
            <person name="Lahrmann U."/>
            <person name="Guldener U."/>
            <person name="Langen G."/>
            <person name="Pfiffi S."/>
            <person name="Biedenkopf D."/>
            <person name="Wong P."/>
            <person name="Samans B."/>
            <person name="Grimm C."/>
            <person name="Basiewicz M."/>
            <person name="Murat C."/>
            <person name="Martin F."/>
            <person name="Kogel K.H."/>
        </authorList>
    </citation>
    <scope>NUCLEOTIDE SEQUENCE [LARGE SCALE GENOMIC DNA]</scope>
    <source>
        <strain evidence="3 4">DSM 11827</strain>
    </source>
</reference>
<name>G4T9U5_SERID</name>
<dbReference type="SUPFAM" id="SSF53383">
    <property type="entry name" value="PLP-dependent transferases"/>
    <property type="match status" value="1"/>
</dbReference>